<protein>
    <submittedName>
        <fullName evidence="2">(rape) hypothetical protein</fullName>
    </submittedName>
</protein>
<name>A0A817AR41_BRANA</name>
<evidence type="ECO:0000313" key="2">
    <source>
        <dbReference type="EMBL" id="CAF2264597.1"/>
    </source>
</evidence>
<gene>
    <name evidence="2" type="ORF">DARMORV10_A04P01240.1</name>
</gene>
<dbReference type="Pfam" id="PF13639">
    <property type="entry name" value="zf-RING_2"/>
    <property type="match status" value="1"/>
</dbReference>
<dbReference type="SUPFAM" id="SSF57850">
    <property type="entry name" value="RING/U-box"/>
    <property type="match status" value="1"/>
</dbReference>
<sequence length="157" mass="18077">RRHSLVVFTFHRSSKPNSRQLSSDIKPDPSRFGPFRINPVTQNPTFTSLILRKFETLKMNPSRLFFSGDGRFTPLEFPSLRLKTMMMIIELERLSKCKFLTVKNSEKVNGQVLETQGGISSDDAQHSSVVELPCRHHFHSFCVDKWLRINIVGSEQV</sequence>
<feature type="non-terminal residue" evidence="2">
    <location>
        <position position="157"/>
    </location>
</feature>
<dbReference type="Proteomes" id="UP001295469">
    <property type="component" value="Chromosome A04"/>
</dbReference>
<dbReference type="InterPro" id="IPR013083">
    <property type="entry name" value="Znf_RING/FYVE/PHD"/>
</dbReference>
<organism evidence="2">
    <name type="scientific">Brassica napus</name>
    <name type="common">Rape</name>
    <dbReference type="NCBI Taxonomy" id="3708"/>
    <lineage>
        <taxon>Eukaryota</taxon>
        <taxon>Viridiplantae</taxon>
        <taxon>Streptophyta</taxon>
        <taxon>Embryophyta</taxon>
        <taxon>Tracheophyta</taxon>
        <taxon>Spermatophyta</taxon>
        <taxon>Magnoliopsida</taxon>
        <taxon>eudicotyledons</taxon>
        <taxon>Gunneridae</taxon>
        <taxon>Pentapetalae</taxon>
        <taxon>rosids</taxon>
        <taxon>malvids</taxon>
        <taxon>Brassicales</taxon>
        <taxon>Brassicaceae</taxon>
        <taxon>Brassiceae</taxon>
        <taxon>Brassica</taxon>
    </lineage>
</organism>
<accession>A0A817AR41</accession>
<dbReference type="AlphaFoldDB" id="A0A817AR41"/>
<dbReference type="Gene3D" id="3.30.40.10">
    <property type="entry name" value="Zinc/RING finger domain, C3HC4 (zinc finger)"/>
    <property type="match status" value="1"/>
</dbReference>
<evidence type="ECO:0000259" key="1">
    <source>
        <dbReference type="Pfam" id="PF13639"/>
    </source>
</evidence>
<proteinExistence type="predicted"/>
<dbReference type="InterPro" id="IPR001841">
    <property type="entry name" value="Znf_RING"/>
</dbReference>
<reference evidence="2" key="1">
    <citation type="submission" date="2021-01" db="EMBL/GenBank/DDBJ databases">
        <authorList>
            <consortium name="Genoscope - CEA"/>
            <person name="William W."/>
        </authorList>
    </citation>
    <scope>NUCLEOTIDE SEQUENCE</scope>
</reference>
<feature type="domain" description="RING-type" evidence="1">
    <location>
        <begin position="126"/>
        <end position="150"/>
    </location>
</feature>
<dbReference type="EMBL" id="HG994358">
    <property type="protein sequence ID" value="CAF2264597.1"/>
    <property type="molecule type" value="Genomic_DNA"/>
</dbReference>